<comment type="caution">
    <text evidence="2">The sequence shown here is derived from an EMBL/GenBank/DDBJ whole genome shotgun (WGS) entry which is preliminary data.</text>
</comment>
<name>A0A9X1QKU5_9SPHN</name>
<dbReference type="EMBL" id="JAKFGM010000001">
    <property type="protein sequence ID" value="MCF2514379.1"/>
    <property type="molecule type" value="Genomic_DNA"/>
</dbReference>
<keyword evidence="3" id="KW-1185">Reference proteome</keyword>
<protein>
    <submittedName>
        <fullName evidence="2">YbaK/EbsC family protein</fullName>
    </submittedName>
</protein>
<dbReference type="InterPro" id="IPR007214">
    <property type="entry name" value="YbaK/aa-tRNA-synth-assoc-dom"/>
</dbReference>
<organism evidence="2 3">
    <name type="scientific">Sphingomonas cremea</name>
    <dbReference type="NCBI Taxonomy" id="2904799"/>
    <lineage>
        <taxon>Bacteria</taxon>
        <taxon>Pseudomonadati</taxon>
        <taxon>Pseudomonadota</taxon>
        <taxon>Alphaproteobacteria</taxon>
        <taxon>Sphingomonadales</taxon>
        <taxon>Sphingomonadaceae</taxon>
        <taxon>Sphingomonas</taxon>
    </lineage>
</organism>
<dbReference type="PANTHER" id="PTHR30411:SF9">
    <property type="entry name" value="MULTIFUNCTIONAL SER_THR-TRNA DEACYLASE PROXP-Y"/>
    <property type="match status" value="1"/>
</dbReference>
<dbReference type="InterPro" id="IPR036754">
    <property type="entry name" value="YbaK/aa-tRNA-synt-asso_dom_sf"/>
</dbReference>
<accession>A0A9X1QKU5</accession>
<dbReference type="Proteomes" id="UP001139410">
    <property type="component" value="Unassembled WGS sequence"/>
</dbReference>
<gene>
    <name evidence="2" type="ORF">LVY65_04765</name>
</gene>
<dbReference type="Gene3D" id="3.90.960.10">
    <property type="entry name" value="YbaK/aminoacyl-tRNA synthetase-associated domain"/>
    <property type="match status" value="1"/>
</dbReference>
<evidence type="ECO:0000313" key="2">
    <source>
        <dbReference type="EMBL" id="MCF2514379.1"/>
    </source>
</evidence>
<dbReference type="GO" id="GO:0002161">
    <property type="term" value="F:aminoacyl-tRNA deacylase activity"/>
    <property type="evidence" value="ECO:0007669"/>
    <property type="project" value="InterPro"/>
</dbReference>
<dbReference type="RefSeq" id="WP_235066845.1">
    <property type="nucleotide sequence ID" value="NZ_JAKFGM010000001.1"/>
</dbReference>
<reference evidence="2" key="1">
    <citation type="submission" date="2022-01" db="EMBL/GenBank/DDBJ databases">
        <authorList>
            <person name="Jo J.-H."/>
            <person name="Im W.-T."/>
        </authorList>
    </citation>
    <scope>NUCLEOTIDE SEQUENCE</scope>
    <source>
        <strain evidence="2">G124</strain>
    </source>
</reference>
<proteinExistence type="predicted"/>
<evidence type="ECO:0000259" key="1">
    <source>
        <dbReference type="Pfam" id="PF04073"/>
    </source>
</evidence>
<evidence type="ECO:0000313" key="3">
    <source>
        <dbReference type="Proteomes" id="UP001139410"/>
    </source>
</evidence>
<dbReference type="AlphaFoldDB" id="A0A9X1QKU5"/>
<dbReference type="Pfam" id="PF04073">
    <property type="entry name" value="tRNA_edit"/>
    <property type="match status" value="1"/>
</dbReference>
<dbReference type="PANTHER" id="PTHR30411">
    <property type="entry name" value="CYTOPLASMIC PROTEIN"/>
    <property type="match status" value="1"/>
</dbReference>
<sequence>MTIAPKLRQYLDQVKANYDLVEHQPTKSSLETASASSVPAEQVAKVVLLDTDDEYLLAVLPSDRKVELSELRSELGHKPRLASEEEIKSLFDDCDIGAVPPTGYGLKAIVDDALEQQSDVYFEAGDHASLVHMNRDEFSRVMQGARHGQFSEPMLIE</sequence>
<dbReference type="CDD" id="cd04332">
    <property type="entry name" value="YbaK_like"/>
    <property type="match status" value="1"/>
</dbReference>
<feature type="domain" description="YbaK/aminoacyl-tRNA synthetase-associated" evidence="1">
    <location>
        <begin position="23"/>
        <end position="138"/>
    </location>
</feature>
<dbReference type="SUPFAM" id="SSF55826">
    <property type="entry name" value="YbaK/ProRS associated domain"/>
    <property type="match status" value="1"/>
</dbReference>